<dbReference type="InterPro" id="IPR008995">
    <property type="entry name" value="Mo/tungstate-bd_C_term_dom"/>
</dbReference>
<dbReference type="SUPFAM" id="SSF50331">
    <property type="entry name" value="MOP-like"/>
    <property type="match status" value="1"/>
</dbReference>
<evidence type="ECO:0000256" key="2">
    <source>
        <dbReference type="ARBA" id="ARBA00022475"/>
    </source>
</evidence>
<dbReference type="GO" id="GO:0005524">
    <property type="term" value="F:ATP binding"/>
    <property type="evidence" value="ECO:0007669"/>
    <property type="project" value="UniProtKB-KW"/>
</dbReference>
<evidence type="ECO:0000256" key="1">
    <source>
        <dbReference type="ARBA" id="ARBA00022448"/>
    </source>
</evidence>
<dbReference type="FunFam" id="3.40.50.300:FF:000425">
    <property type="entry name" value="Probable ABC transporter, ATP-binding subunit"/>
    <property type="match status" value="1"/>
</dbReference>
<sequence length="380" mass="41135">MRTQENPASPGVHLEVWGVSKSYGPFTALKEISFSVARGEMVCLLGPSGCGKTTALRIIAGLEELDSGRVFLGGADVTELPVSQRNVGIVFQSYALFPNLSVGDNVAYGLVNKRLARREIRLRVTELLDLVGLPGLESKYPAQLSGGQQQRVALARAMALSPDVLLLDEPLSALDAKVRAHLRAEIKRLQREFGVTSILVTHDQEEAMTMADRILLMDHGRIVQNATPGELYDSPATPFAAGFLGTMNFLPVERGPREDTARLGKWVMSLPERAWPDAPAALAAIRPEDVALEETAGAFAPEPNVLDARVDFMEFRGALYRLSLRLDGVAGEGVLLHADVTARQARRMGLSEGMAVRACLPLARLRVFPADHAPEAKDAA</sequence>
<dbReference type="PANTHER" id="PTHR42781:SF5">
    <property type="entry name" value="PUTRESCINE TRANSPORT ATP-BINDING PROTEIN POTG"/>
    <property type="match status" value="1"/>
</dbReference>
<dbReference type="AlphaFoldDB" id="A0A6V8LR05"/>
<dbReference type="InterPro" id="IPR050093">
    <property type="entry name" value="ABC_SmlMolc_Importer"/>
</dbReference>
<dbReference type="Gene3D" id="2.40.50.100">
    <property type="match status" value="1"/>
</dbReference>
<keyword evidence="7" id="KW-0472">Membrane</keyword>
<dbReference type="GO" id="GO:0022857">
    <property type="term" value="F:transmembrane transporter activity"/>
    <property type="evidence" value="ECO:0007669"/>
    <property type="project" value="InterPro"/>
</dbReference>
<dbReference type="InterPro" id="IPR027417">
    <property type="entry name" value="P-loop_NTPase"/>
</dbReference>
<evidence type="ECO:0000313" key="10">
    <source>
        <dbReference type="Proteomes" id="UP000494245"/>
    </source>
</evidence>
<dbReference type="InterPro" id="IPR017666">
    <property type="entry name" value="AminoethylPonate_ABC_PhnT2"/>
</dbReference>
<dbReference type="PROSITE" id="PS50893">
    <property type="entry name" value="ABC_TRANSPORTER_2"/>
    <property type="match status" value="1"/>
</dbReference>
<keyword evidence="2" id="KW-1003">Cell membrane</keyword>
<dbReference type="EMBL" id="BLTE01000002">
    <property type="protein sequence ID" value="GFK92991.1"/>
    <property type="molecule type" value="Genomic_DNA"/>
</dbReference>
<dbReference type="PROSITE" id="PS00211">
    <property type="entry name" value="ABC_TRANSPORTER_1"/>
    <property type="match status" value="1"/>
</dbReference>
<accession>A0A6V8LR05</accession>
<comment type="caution">
    <text evidence="9">The sequence shown here is derived from an EMBL/GenBank/DDBJ whole genome shotgun (WGS) entry which is preliminary data.</text>
</comment>
<dbReference type="InterPro" id="IPR013611">
    <property type="entry name" value="Transp-assoc_OB_typ2"/>
</dbReference>
<reference evidence="9 10" key="1">
    <citation type="submission" date="2020-04" db="EMBL/GenBank/DDBJ databases">
        <authorList>
            <consortium name="Desulfovibrio sp. FSS-1 genome sequencing consortium"/>
            <person name="Shimoshige H."/>
            <person name="Kobayashi H."/>
            <person name="Maekawa T."/>
        </authorList>
    </citation>
    <scope>NUCLEOTIDE SEQUENCE [LARGE SCALE GENOMIC DNA]</scope>
    <source>
        <strain evidence="9 10">SIID29052-01</strain>
    </source>
</reference>
<feature type="domain" description="ABC transporter" evidence="8">
    <location>
        <begin position="14"/>
        <end position="244"/>
    </location>
</feature>
<dbReference type="NCBIfam" id="TIGR03265">
    <property type="entry name" value="PhnT2"/>
    <property type="match status" value="1"/>
</dbReference>
<keyword evidence="1" id="KW-0813">Transport</keyword>
<name>A0A6V8LR05_9BACT</name>
<dbReference type="GO" id="GO:0015697">
    <property type="term" value="P:quaternary ammonium group transport"/>
    <property type="evidence" value="ECO:0007669"/>
    <property type="project" value="UniProtKB-ARBA"/>
</dbReference>
<evidence type="ECO:0000256" key="6">
    <source>
        <dbReference type="ARBA" id="ARBA00022967"/>
    </source>
</evidence>
<keyword evidence="5 9" id="KW-0067">ATP-binding</keyword>
<keyword evidence="3" id="KW-0997">Cell inner membrane</keyword>
<dbReference type="Pfam" id="PF00005">
    <property type="entry name" value="ABC_tran"/>
    <property type="match status" value="1"/>
</dbReference>
<evidence type="ECO:0000256" key="3">
    <source>
        <dbReference type="ARBA" id="ARBA00022519"/>
    </source>
</evidence>
<dbReference type="RefSeq" id="WP_173081565.1">
    <property type="nucleotide sequence ID" value="NZ_BLTE01000002.1"/>
</dbReference>
<keyword evidence="4" id="KW-0547">Nucleotide-binding</keyword>
<evidence type="ECO:0000256" key="7">
    <source>
        <dbReference type="ARBA" id="ARBA00023136"/>
    </source>
</evidence>
<keyword evidence="6" id="KW-1278">Translocase</keyword>
<evidence type="ECO:0000259" key="8">
    <source>
        <dbReference type="PROSITE" id="PS50893"/>
    </source>
</evidence>
<proteinExistence type="predicted"/>
<evidence type="ECO:0000256" key="4">
    <source>
        <dbReference type="ARBA" id="ARBA00022741"/>
    </source>
</evidence>
<dbReference type="SMART" id="SM00382">
    <property type="entry name" value="AAA"/>
    <property type="match status" value="1"/>
</dbReference>
<dbReference type="PANTHER" id="PTHR42781">
    <property type="entry name" value="SPERMIDINE/PUTRESCINE IMPORT ATP-BINDING PROTEIN POTA"/>
    <property type="match status" value="1"/>
</dbReference>
<dbReference type="GO" id="GO:0043190">
    <property type="term" value="C:ATP-binding cassette (ABC) transporter complex"/>
    <property type="evidence" value="ECO:0007669"/>
    <property type="project" value="InterPro"/>
</dbReference>
<dbReference type="Pfam" id="PF08402">
    <property type="entry name" value="TOBE_2"/>
    <property type="match status" value="1"/>
</dbReference>
<dbReference type="Gene3D" id="3.40.50.300">
    <property type="entry name" value="P-loop containing nucleotide triphosphate hydrolases"/>
    <property type="match status" value="1"/>
</dbReference>
<dbReference type="InterPro" id="IPR003439">
    <property type="entry name" value="ABC_transporter-like_ATP-bd"/>
</dbReference>
<gene>
    <name evidence="9" type="primary">cysA_1</name>
    <name evidence="9" type="ORF">NNJEOMEG_00820</name>
</gene>
<dbReference type="GO" id="GO:0016887">
    <property type="term" value="F:ATP hydrolysis activity"/>
    <property type="evidence" value="ECO:0007669"/>
    <property type="project" value="InterPro"/>
</dbReference>
<evidence type="ECO:0000313" key="9">
    <source>
        <dbReference type="EMBL" id="GFK92991.1"/>
    </source>
</evidence>
<organism evidence="9 10">
    <name type="scientific">Fundidesulfovibrio magnetotacticus</name>
    <dbReference type="NCBI Taxonomy" id="2730080"/>
    <lineage>
        <taxon>Bacteria</taxon>
        <taxon>Pseudomonadati</taxon>
        <taxon>Thermodesulfobacteriota</taxon>
        <taxon>Desulfovibrionia</taxon>
        <taxon>Desulfovibrionales</taxon>
        <taxon>Desulfovibrionaceae</taxon>
        <taxon>Fundidesulfovibrio</taxon>
    </lineage>
</organism>
<keyword evidence="10" id="KW-1185">Reference proteome</keyword>
<dbReference type="InterPro" id="IPR003593">
    <property type="entry name" value="AAA+_ATPase"/>
</dbReference>
<dbReference type="SUPFAM" id="SSF52540">
    <property type="entry name" value="P-loop containing nucleoside triphosphate hydrolases"/>
    <property type="match status" value="1"/>
</dbReference>
<protein>
    <submittedName>
        <fullName evidence="9">Sulfate/thiosulfate import ATP-binding protein CysA</fullName>
    </submittedName>
</protein>
<dbReference type="InterPro" id="IPR017871">
    <property type="entry name" value="ABC_transporter-like_CS"/>
</dbReference>
<dbReference type="Proteomes" id="UP000494245">
    <property type="component" value="Unassembled WGS sequence"/>
</dbReference>
<evidence type="ECO:0000256" key="5">
    <source>
        <dbReference type="ARBA" id="ARBA00022840"/>
    </source>
</evidence>
<reference evidence="9 10" key="2">
    <citation type="submission" date="2020-05" db="EMBL/GenBank/DDBJ databases">
        <title>Draft genome sequence of Desulfovibrio sp. strainFSS-1.</title>
        <authorList>
            <person name="Shimoshige H."/>
            <person name="Kobayashi H."/>
            <person name="Maekawa T."/>
        </authorList>
    </citation>
    <scope>NUCLEOTIDE SEQUENCE [LARGE SCALE GENOMIC DNA]</scope>
    <source>
        <strain evidence="9 10">SIID29052-01</strain>
    </source>
</reference>